<evidence type="ECO:0000256" key="4">
    <source>
        <dbReference type="PROSITE-ProRule" id="PRU01161"/>
    </source>
</evidence>
<dbReference type="PROSITE" id="PS51635">
    <property type="entry name" value="PNPLA"/>
    <property type="match status" value="1"/>
</dbReference>
<dbReference type="InterPro" id="IPR016035">
    <property type="entry name" value="Acyl_Trfase/lysoPLipase"/>
</dbReference>
<name>A0ABM9T4D9_THIA3</name>
<evidence type="ECO:0000259" key="6">
    <source>
        <dbReference type="PROSITE" id="PS51635"/>
    </source>
</evidence>
<comment type="caution">
    <text evidence="7">The sequence shown here is derived from an EMBL/GenBank/DDBJ whole genome shotgun (WGS) entry which is preliminary data.</text>
</comment>
<keyword evidence="3 4" id="KW-0443">Lipid metabolism</keyword>
<accession>A0ABM9T4D9</accession>
<evidence type="ECO:0000256" key="2">
    <source>
        <dbReference type="ARBA" id="ARBA00022963"/>
    </source>
</evidence>
<feature type="region of interest" description="Disordered" evidence="5">
    <location>
        <begin position="1"/>
        <end position="46"/>
    </location>
</feature>
<gene>
    <name evidence="7" type="ORF">THICB1_100435</name>
</gene>
<dbReference type="InterPro" id="IPR002641">
    <property type="entry name" value="PNPLA_dom"/>
</dbReference>
<dbReference type="SUPFAM" id="SSF52151">
    <property type="entry name" value="FabD/lysophospholipase-like"/>
    <property type="match status" value="1"/>
</dbReference>
<dbReference type="Pfam" id="PF01734">
    <property type="entry name" value="Patatin"/>
    <property type="match status" value="1"/>
</dbReference>
<feature type="active site" description="Proton acceptor" evidence="4">
    <location>
        <position position="266"/>
    </location>
</feature>
<dbReference type="PANTHER" id="PTHR14226">
    <property type="entry name" value="NEUROPATHY TARGET ESTERASE/SWISS CHEESE D.MELANOGASTER"/>
    <property type="match status" value="1"/>
</dbReference>
<keyword evidence="2 4" id="KW-0442">Lipid degradation</keyword>
<evidence type="ECO:0000256" key="1">
    <source>
        <dbReference type="ARBA" id="ARBA00022801"/>
    </source>
</evidence>
<feature type="short sequence motif" description="DGA/G" evidence="4">
    <location>
        <begin position="266"/>
        <end position="268"/>
    </location>
</feature>
<proteinExistence type="predicted"/>
<feature type="compositionally biased region" description="Basic and acidic residues" evidence="5">
    <location>
        <begin position="36"/>
        <end position="45"/>
    </location>
</feature>
<evidence type="ECO:0000313" key="8">
    <source>
        <dbReference type="Proteomes" id="UP000078599"/>
    </source>
</evidence>
<feature type="compositionally biased region" description="Low complexity" evidence="5">
    <location>
        <begin position="1"/>
        <end position="16"/>
    </location>
</feature>
<dbReference type="EMBL" id="CTRI01000002">
    <property type="protein sequence ID" value="CQR27063.1"/>
    <property type="molecule type" value="Genomic_DNA"/>
</dbReference>
<reference evidence="7 8" key="1">
    <citation type="submission" date="2015-03" db="EMBL/GenBank/DDBJ databases">
        <authorList>
            <person name="Regsiter A."/>
            <person name="william w."/>
        </authorList>
    </citation>
    <scope>NUCLEOTIDE SEQUENCE [LARGE SCALE GENOMIC DNA]</scope>
    <source>
        <strain evidence="7 8">CB1</strain>
    </source>
</reference>
<protein>
    <submittedName>
        <fullName evidence="7">Patatin</fullName>
    </submittedName>
</protein>
<organism evidence="7 8">
    <name type="scientific">Thiomonas arsenitoxydans (strain DSM 22701 / CIP 110005 / 3As)</name>
    <dbReference type="NCBI Taxonomy" id="426114"/>
    <lineage>
        <taxon>Bacteria</taxon>
        <taxon>Pseudomonadati</taxon>
        <taxon>Pseudomonadota</taxon>
        <taxon>Betaproteobacteria</taxon>
        <taxon>Burkholderiales</taxon>
        <taxon>Thiomonas</taxon>
    </lineage>
</organism>
<keyword evidence="1 4" id="KW-0378">Hydrolase</keyword>
<evidence type="ECO:0000256" key="3">
    <source>
        <dbReference type="ARBA" id="ARBA00023098"/>
    </source>
</evidence>
<evidence type="ECO:0000256" key="5">
    <source>
        <dbReference type="SAM" id="MobiDB-lite"/>
    </source>
</evidence>
<dbReference type="Gene3D" id="3.40.1090.10">
    <property type="entry name" value="Cytosolic phospholipase A2 catalytic domain"/>
    <property type="match status" value="2"/>
</dbReference>
<dbReference type="InterPro" id="IPR021095">
    <property type="entry name" value="DUF3734"/>
</dbReference>
<sequence length="431" mass="47691">MTTATTTRLTQRTKTASSPEEETRRAAPRVSSPPGGRREQGERFGGDLMPSCRADAVLAQVRHYDRIALVLQGGGALGAYQCGVVEALEDCGVHPHWVAGISIGSINAALIAGNPPGQRAAALRTFWETVTQQPLLPTLPWEHDAALAWIPEPLQPQLAVMQGLRAILEGQRGFFLPRWPLGGNNPAKASFYDTAPLRDTLERLVDFDRLNSGETRISVGAVNVRNGNQVVFDSAEMRLGPEHIMASGALPPGFPAVEIDGEFYWDGGLVSNTPLSQVLGGHPSHHTLVFQVDLWSAAGEVPKTLLDVAERQKDIQFSSRTRIITSTLQRAQQQRRILRDLLQRIPLDKRDALCEQVQEMAQDKRYNVIHLIYRDKAFDGQGKDYAFGRAEMRSHWQSGLDDMHRTLDHPDWFALPSAEQGFVTHDVHTQA</sequence>
<keyword evidence="8" id="KW-1185">Reference proteome</keyword>
<dbReference type="InterPro" id="IPR050301">
    <property type="entry name" value="NTE"/>
</dbReference>
<dbReference type="Proteomes" id="UP000078599">
    <property type="component" value="Unassembled WGS sequence"/>
</dbReference>
<feature type="active site" description="Nucleophile" evidence="4">
    <location>
        <position position="102"/>
    </location>
</feature>
<dbReference type="CDD" id="cd07209">
    <property type="entry name" value="Pat_hypo_Ecoli_Z1214_like"/>
    <property type="match status" value="1"/>
</dbReference>
<feature type="short sequence motif" description="GXGXXG" evidence="4">
    <location>
        <begin position="73"/>
        <end position="78"/>
    </location>
</feature>
<dbReference type="PANTHER" id="PTHR14226:SF57">
    <property type="entry name" value="BLR7027 PROTEIN"/>
    <property type="match status" value="1"/>
</dbReference>
<dbReference type="Pfam" id="PF12536">
    <property type="entry name" value="DUF3734"/>
    <property type="match status" value="1"/>
</dbReference>
<evidence type="ECO:0000313" key="7">
    <source>
        <dbReference type="EMBL" id="CQR27063.1"/>
    </source>
</evidence>
<feature type="domain" description="PNPLA" evidence="6">
    <location>
        <begin position="69"/>
        <end position="279"/>
    </location>
</feature>
<feature type="short sequence motif" description="GXSXG" evidence="4">
    <location>
        <begin position="100"/>
        <end position="104"/>
    </location>
</feature>